<feature type="region of interest" description="Disordered" evidence="6">
    <location>
        <begin position="214"/>
        <end position="257"/>
    </location>
</feature>
<proteinExistence type="predicted"/>
<evidence type="ECO:0000256" key="4">
    <source>
        <dbReference type="ARBA" id="ARBA00023136"/>
    </source>
</evidence>
<keyword evidence="2 5" id="KW-0812">Transmembrane</keyword>
<evidence type="ECO:0000256" key="1">
    <source>
        <dbReference type="ARBA" id="ARBA00004141"/>
    </source>
</evidence>
<evidence type="ECO:0000313" key="10">
    <source>
        <dbReference type="Proteomes" id="UP000001396"/>
    </source>
</evidence>
<gene>
    <name evidence="9" type="primary">crsA</name>
    <name evidence="9" type="ORF">PPL_07547</name>
</gene>
<evidence type="ECO:0000259" key="8">
    <source>
        <dbReference type="PROSITE" id="PS50922"/>
    </source>
</evidence>
<sequence length="257" mass="30771">MLMDILLPTLYFKGIVRDHHLSTYPSNPYPIAISYSIRKSFVPRFLENGWYSLYYITFFLFGSYVYSQESWSIFPTMNIWLGWPIQPFSTLFRTYYLLELSFYLHCTIALFFETRRKDFYQMLTHHIATFFLVGASYWYRYHRIGIAILWIHNVSDIFLYSAKALNYIQKETKDQALYILAEFLFVMFAVTFLIMRLMFLPGVLIRTTFEEEEENEKTPSHLQDDKSSTNNHHHRNSNNNNNKSPKSKQQTINKKNN</sequence>
<feature type="transmembrane region" description="Helical" evidence="7">
    <location>
        <begin position="94"/>
        <end position="112"/>
    </location>
</feature>
<feature type="compositionally biased region" description="Basic and acidic residues" evidence="6">
    <location>
        <begin position="216"/>
        <end position="227"/>
    </location>
</feature>
<dbReference type="EMBL" id="ADBJ01000034">
    <property type="protein sequence ID" value="EFA79496.1"/>
    <property type="molecule type" value="Genomic_DNA"/>
</dbReference>
<organism evidence="9 10">
    <name type="scientific">Heterostelium pallidum (strain ATCC 26659 / Pp 5 / PN500)</name>
    <name type="common">Cellular slime mold</name>
    <name type="synonym">Polysphondylium pallidum</name>
    <dbReference type="NCBI Taxonomy" id="670386"/>
    <lineage>
        <taxon>Eukaryota</taxon>
        <taxon>Amoebozoa</taxon>
        <taxon>Evosea</taxon>
        <taxon>Eumycetozoa</taxon>
        <taxon>Dictyostelia</taxon>
        <taxon>Acytosteliales</taxon>
        <taxon>Acytosteliaceae</taxon>
        <taxon>Heterostelium</taxon>
    </lineage>
</organism>
<dbReference type="GO" id="GO:0016020">
    <property type="term" value="C:membrane"/>
    <property type="evidence" value="ECO:0007669"/>
    <property type="project" value="UniProtKB-SubCell"/>
</dbReference>
<dbReference type="GO" id="GO:0050291">
    <property type="term" value="F:sphingosine N-acyltransferase activity"/>
    <property type="evidence" value="ECO:0007669"/>
    <property type="project" value="InterPro"/>
</dbReference>
<protein>
    <submittedName>
        <fullName evidence="9">Ceramide synthase</fullName>
    </submittedName>
</protein>
<evidence type="ECO:0000256" key="6">
    <source>
        <dbReference type="SAM" id="MobiDB-lite"/>
    </source>
</evidence>
<dbReference type="SMART" id="SM00724">
    <property type="entry name" value="TLC"/>
    <property type="match status" value="1"/>
</dbReference>
<dbReference type="InterPro" id="IPR016439">
    <property type="entry name" value="Lag1/Lac1-like"/>
</dbReference>
<dbReference type="AlphaFoldDB" id="D3BG96"/>
<accession>D3BG96</accession>
<dbReference type="InParanoid" id="D3BG96"/>
<evidence type="ECO:0000313" key="9">
    <source>
        <dbReference type="EMBL" id="EFA79496.1"/>
    </source>
</evidence>
<dbReference type="OMA" id="FIARCAF"/>
<dbReference type="GeneID" id="31363028"/>
<keyword evidence="4 5" id="KW-0472">Membrane</keyword>
<evidence type="ECO:0000256" key="2">
    <source>
        <dbReference type="ARBA" id="ARBA00022692"/>
    </source>
</evidence>
<comment type="subcellular location">
    <subcellularLocation>
        <location evidence="1">Membrane</location>
        <topology evidence="1">Multi-pass membrane protein</topology>
    </subcellularLocation>
</comment>
<feature type="transmembrane region" description="Helical" evidence="7">
    <location>
        <begin position="144"/>
        <end position="165"/>
    </location>
</feature>
<name>D3BG96_HETP5</name>
<dbReference type="PROSITE" id="PS50922">
    <property type="entry name" value="TLC"/>
    <property type="match status" value="1"/>
</dbReference>
<keyword evidence="3 7" id="KW-1133">Transmembrane helix</keyword>
<feature type="domain" description="TLC" evidence="8">
    <location>
        <begin position="43"/>
        <end position="257"/>
    </location>
</feature>
<feature type="transmembrane region" description="Helical" evidence="7">
    <location>
        <begin position="177"/>
        <end position="199"/>
    </location>
</feature>
<dbReference type="InterPro" id="IPR006634">
    <property type="entry name" value="TLC-dom"/>
</dbReference>
<evidence type="ECO:0000256" key="7">
    <source>
        <dbReference type="SAM" id="Phobius"/>
    </source>
</evidence>
<dbReference type="STRING" id="670386.D3BG96"/>
<evidence type="ECO:0000256" key="5">
    <source>
        <dbReference type="PROSITE-ProRule" id="PRU00205"/>
    </source>
</evidence>
<feature type="transmembrane region" description="Helical" evidence="7">
    <location>
        <begin position="48"/>
        <end position="67"/>
    </location>
</feature>
<reference evidence="9 10" key="1">
    <citation type="journal article" date="2011" name="Genome Res.">
        <title>Phylogeny-wide analysis of social amoeba genomes highlights ancient origins for complex intercellular communication.</title>
        <authorList>
            <person name="Heidel A.J."/>
            <person name="Lawal H.M."/>
            <person name="Felder M."/>
            <person name="Schilde C."/>
            <person name="Helps N.R."/>
            <person name="Tunggal B."/>
            <person name="Rivero F."/>
            <person name="John U."/>
            <person name="Schleicher M."/>
            <person name="Eichinger L."/>
            <person name="Platzer M."/>
            <person name="Noegel A.A."/>
            <person name="Schaap P."/>
            <person name="Gloeckner G."/>
        </authorList>
    </citation>
    <scope>NUCLEOTIDE SEQUENCE [LARGE SCALE GENOMIC DNA]</scope>
    <source>
        <strain evidence="10">ATCC 26659 / Pp 5 / PN500</strain>
    </source>
</reference>
<dbReference type="GO" id="GO:0046513">
    <property type="term" value="P:ceramide biosynthetic process"/>
    <property type="evidence" value="ECO:0007669"/>
    <property type="project" value="InterPro"/>
</dbReference>
<dbReference type="PANTHER" id="PTHR12560">
    <property type="entry name" value="LONGEVITY ASSURANCE FACTOR 1 LAG1"/>
    <property type="match status" value="1"/>
</dbReference>
<dbReference type="RefSeq" id="XP_020431617.1">
    <property type="nucleotide sequence ID" value="XM_020578382.1"/>
</dbReference>
<evidence type="ECO:0000256" key="3">
    <source>
        <dbReference type="ARBA" id="ARBA00022989"/>
    </source>
</evidence>
<feature type="transmembrane region" description="Helical" evidence="7">
    <location>
        <begin position="119"/>
        <end position="138"/>
    </location>
</feature>
<dbReference type="FunCoup" id="D3BG96">
    <property type="interactions" value="681"/>
</dbReference>
<dbReference type="PANTHER" id="PTHR12560:SF0">
    <property type="entry name" value="LD18904P"/>
    <property type="match status" value="1"/>
</dbReference>
<dbReference type="Proteomes" id="UP000001396">
    <property type="component" value="Unassembled WGS sequence"/>
</dbReference>
<keyword evidence="10" id="KW-1185">Reference proteome</keyword>
<comment type="caution">
    <text evidence="9">The sequence shown here is derived from an EMBL/GenBank/DDBJ whole genome shotgun (WGS) entry which is preliminary data.</text>
</comment>
<dbReference type="Pfam" id="PF03798">
    <property type="entry name" value="TRAM_LAG1_CLN8"/>
    <property type="match status" value="1"/>
</dbReference>
<feature type="compositionally biased region" description="Low complexity" evidence="6">
    <location>
        <begin position="237"/>
        <end position="248"/>
    </location>
</feature>